<keyword evidence="2" id="KW-1185">Reference proteome</keyword>
<reference evidence="1 2" key="1">
    <citation type="journal article" date="2015" name="Genome Announc.">
        <title>Expanding the biotechnology potential of lactobacilli through comparative genomics of 213 strains and associated genera.</title>
        <authorList>
            <person name="Sun Z."/>
            <person name="Harris H.M."/>
            <person name="McCann A."/>
            <person name="Guo C."/>
            <person name="Argimon S."/>
            <person name="Zhang W."/>
            <person name="Yang X."/>
            <person name="Jeffery I.B."/>
            <person name="Cooney J.C."/>
            <person name="Kagawa T.F."/>
            <person name="Liu W."/>
            <person name="Song Y."/>
            <person name="Salvetti E."/>
            <person name="Wrobel A."/>
            <person name="Rasinkangas P."/>
            <person name="Parkhill J."/>
            <person name="Rea M.C."/>
            <person name="O'Sullivan O."/>
            <person name="Ritari J."/>
            <person name="Douillard F.P."/>
            <person name="Paul Ross R."/>
            <person name="Yang R."/>
            <person name="Briner A.E."/>
            <person name="Felis G.E."/>
            <person name="de Vos W.M."/>
            <person name="Barrangou R."/>
            <person name="Klaenhammer T.R."/>
            <person name="Caufield P.W."/>
            <person name="Cui Y."/>
            <person name="Zhang H."/>
            <person name="O'Toole P.W."/>
        </authorList>
    </citation>
    <scope>NUCLEOTIDE SEQUENCE [LARGE SCALE GENOMIC DNA]</scope>
    <source>
        <strain evidence="1 2">DSM 21115</strain>
    </source>
</reference>
<evidence type="ECO:0000313" key="2">
    <source>
        <dbReference type="Proteomes" id="UP000050920"/>
    </source>
</evidence>
<protein>
    <submittedName>
        <fullName evidence="1">Uncharacterized protein</fullName>
    </submittedName>
</protein>
<proteinExistence type="predicted"/>
<accession>A0A0R2NRU4</accession>
<organism evidence="1 2">
    <name type="scientific">Lactiplantibacillus fabifermentans DSM 21115</name>
    <dbReference type="NCBI Taxonomy" id="1413187"/>
    <lineage>
        <taxon>Bacteria</taxon>
        <taxon>Bacillati</taxon>
        <taxon>Bacillota</taxon>
        <taxon>Bacilli</taxon>
        <taxon>Lactobacillales</taxon>
        <taxon>Lactobacillaceae</taxon>
        <taxon>Lactiplantibacillus</taxon>
    </lineage>
</organism>
<sequence>MADRNEIVLKVALTDVFGPFTPRTSFETCFLGSKTRSQDAGITVSQLRQFHPN</sequence>
<dbReference type="AlphaFoldDB" id="A0A0R2NRU4"/>
<dbReference type="EMBL" id="AYGX02000073">
    <property type="protein sequence ID" value="KRO27602.1"/>
    <property type="molecule type" value="Genomic_DNA"/>
</dbReference>
<name>A0A0R2NRU4_9LACO</name>
<comment type="caution">
    <text evidence="1">The sequence shown here is derived from an EMBL/GenBank/DDBJ whole genome shotgun (WGS) entry which is preliminary data.</text>
</comment>
<evidence type="ECO:0000313" key="1">
    <source>
        <dbReference type="EMBL" id="KRO27602.1"/>
    </source>
</evidence>
<gene>
    <name evidence="1" type="ORF">DY78_GL003077</name>
</gene>
<dbReference type="Proteomes" id="UP000050920">
    <property type="component" value="Unassembled WGS sequence"/>
</dbReference>